<name>A0A3G3K0Z6_9BACL</name>
<gene>
    <name evidence="1" type="ORF">EAV92_17360</name>
</gene>
<reference evidence="1 2" key="1">
    <citation type="submission" date="2018-10" db="EMBL/GenBank/DDBJ databases">
        <title>Genome Sequence of Cohnella sp.</title>
        <authorList>
            <person name="Srinivasan S."/>
            <person name="Kim M.K."/>
        </authorList>
    </citation>
    <scope>NUCLEOTIDE SEQUENCE [LARGE SCALE GENOMIC DNA]</scope>
    <source>
        <strain evidence="1 2">18JY8-7</strain>
    </source>
</reference>
<dbReference type="EMBL" id="CP033433">
    <property type="protein sequence ID" value="AYQ74176.1"/>
    <property type="molecule type" value="Genomic_DNA"/>
</dbReference>
<dbReference type="KEGG" id="coh:EAV92_17360"/>
<dbReference type="Gene3D" id="3.40.50.1110">
    <property type="entry name" value="SGNH hydrolase"/>
    <property type="match status" value="1"/>
</dbReference>
<accession>A0A3G3K0Z6</accession>
<evidence type="ECO:0000313" key="2">
    <source>
        <dbReference type="Proteomes" id="UP000269097"/>
    </source>
</evidence>
<dbReference type="Proteomes" id="UP000269097">
    <property type="component" value="Chromosome"/>
</dbReference>
<proteinExistence type="predicted"/>
<keyword evidence="2" id="KW-1185">Reference proteome</keyword>
<evidence type="ECO:0000313" key="1">
    <source>
        <dbReference type="EMBL" id="AYQ74176.1"/>
    </source>
</evidence>
<organism evidence="1 2">
    <name type="scientific">Cohnella candidum</name>
    <dbReference type="NCBI Taxonomy" id="2674991"/>
    <lineage>
        <taxon>Bacteria</taxon>
        <taxon>Bacillati</taxon>
        <taxon>Bacillota</taxon>
        <taxon>Bacilli</taxon>
        <taxon>Bacillales</taxon>
        <taxon>Paenibacillaceae</taxon>
        <taxon>Cohnella</taxon>
    </lineage>
</organism>
<dbReference type="SUPFAM" id="SSF52266">
    <property type="entry name" value="SGNH hydrolase"/>
    <property type="match status" value="1"/>
</dbReference>
<evidence type="ECO:0008006" key="3">
    <source>
        <dbReference type="Google" id="ProtNLM"/>
    </source>
</evidence>
<sequence length="320" mass="36802">MGFLGFVLIYVFAEIFLFRNLAFYGHEYRSFVGQFAELDVSFQHANPSAIDTVIFGDSQSKDALRPDLLAAASGRNPESIFNFSVSGGKAYEMYHNYLKYVDRLPHVKEAIIVINEHQINSYNMANDPKFRYYAGLKDRIRIMNKDNYGELALGWASKAIDLRDIWSKMVRSYFKGTLPKPLATVWQPGGLRAETEVKQENLTAAYAEKTADGWFQNYDLNGLQTESLESLLKELHSKGIKIVILQIPRSDLFEAVIKKKYAKQQQAYFNEIQYLATEYDAEFHVMSNQGLTLKEYFRDTNHLRPKGAKVVSQRIAEQWL</sequence>
<dbReference type="InterPro" id="IPR036514">
    <property type="entry name" value="SGNH_hydro_sf"/>
</dbReference>
<protein>
    <recommendedName>
        <fullName evidence="3">SGNH/GDSL hydrolase family protein</fullName>
    </recommendedName>
</protein>
<dbReference type="AlphaFoldDB" id="A0A3G3K0Z6"/>